<gene>
    <name evidence="2" type="ORF">Pma05_77670</name>
</gene>
<dbReference type="EMBL" id="BONX01000065">
    <property type="protein sequence ID" value="GIH01195.1"/>
    <property type="molecule type" value="Genomic_DNA"/>
</dbReference>
<sequence>MGDDQPGHELLTTRLALRRPTPADIDTIYRIHHDPAACAHNPADMLATHADAEDRYHRWDQHWQQHDFGYWVIHPREANAQHGILGFSGLKLMRLQDREVLNLFYRLDPVTWGNGIATEAATAVVSWATTDRPDHPVIARVRPDNVASATVAERTGLRRAAHLDTAGEDGLDWIFAKNWEPRRMQSSDSPIRARD</sequence>
<name>A0ABQ4F2W8_9ACTN</name>
<accession>A0ABQ4F2W8</accession>
<proteinExistence type="predicted"/>
<keyword evidence="3" id="KW-1185">Reference proteome</keyword>
<protein>
    <submittedName>
        <fullName evidence="2">GNAT family N-acetyltransferase</fullName>
    </submittedName>
</protein>
<organism evidence="2 3">
    <name type="scientific">Plantactinospora mayteni</name>
    <dbReference type="NCBI Taxonomy" id="566021"/>
    <lineage>
        <taxon>Bacteria</taxon>
        <taxon>Bacillati</taxon>
        <taxon>Actinomycetota</taxon>
        <taxon>Actinomycetes</taxon>
        <taxon>Micromonosporales</taxon>
        <taxon>Micromonosporaceae</taxon>
        <taxon>Plantactinospora</taxon>
    </lineage>
</organism>
<dbReference type="SUPFAM" id="SSF55729">
    <property type="entry name" value="Acyl-CoA N-acyltransferases (Nat)"/>
    <property type="match status" value="1"/>
</dbReference>
<dbReference type="PROSITE" id="PS51186">
    <property type="entry name" value="GNAT"/>
    <property type="match status" value="1"/>
</dbReference>
<dbReference type="PANTHER" id="PTHR43792:SF13">
    <property type="entry name" value="ACETYLTRANSFERASE"/>
    <property type="match status" value="1"/>
</dbReference>
<reference evidence="2 3" key="1">
    <citation type="submission" date="2021-01" db="EMBL/GenBank/DDBJ databases">
        <title>Whole genome shotgun sequence of Plantactinospora mayteni NBRC 109088.</title>
        <authorList>
            <person name="Komaki H."/>
            <person name="Tamura T."/>
        </authorList>
    </citation>
    <scope>NUCLEOTIDE SEQUENCE [LARGE SCALE GENOMIC DNA]</scope>
    <source>
        <strain evidence="2 3">NBRC 109088</strain>
    </source>
</reference>
<evidence type="ECO:0000313" key="3">
    <source>
        <dbReference type="Proteomes" id="UP000621500"/>
    </source>
</evidence>
<evidence type="ECO:0000313" key="2">
    <source>
        <dbReference type="EMBL" id="GIH01195.1"/>
    </source>
</evidence>
<dbReference type="Gene3D" id="3.40.630.30">
    <property type="match status" value="1"/>
</dbReference>
<dbReference type="InterPro" id="IPR016181">
    <property type="entry name" value="Acyl_CoA_acyltransferase"/>
</dbReference>
<dbReference type="Pfam" id="PF13302">
    <property type="entry name" value="Acetyltransf_3"/>
    <property type="match status" value="1"/>
</dbReference>
<dbReference type="InterPro" id="IPR051531">
    <property type="entry name" value="N-acetyltransferase"/>
</dbReference>
<evidence type="ECO:0000259" key="1">
    <source>
        <dbReference type="PROSITE" id="PS51186"/>
    </source>
</evidence>
<dbReference type="Proteomes" id="UP000621500">
    <property type="component" value="Unassembled WGS sequence"/>
</dbReference>
<dbReference type="RefSeq" id="WP_203862472.1">
    <property type="nucleotide sequence ID" value="NZ_BAAAZQ010000035.1"/>
</dbReference>
<feature type="domain" description="N-acetyltransferase" evidence="1">
    <location>
        <begin position="15"/>
        <end position="180"/>
    </location>
</feature>
<dbReference type="InterPro" id="IPR000182">
    <property type="entry name" value="GNAT_dom"/>
</dbReference>
<dbReference type="PANTHER" id="PTHR43792">
    <property type="entry name" value="GNAT FAMILY, PUTATIVE (AFU_ORTHOLOGUE AFUA_3G00765)-RELATED-RELATED"/>
    <property type="match status" value="1"/>
</dbReference>
<comment type="caution">
    <text evidence="2">The sequence shown here is derived from an EMBL/GenBank/DDBJ whole genome shotgun (WGS) entry which is preliminary data.</text>
</comment>